<keyword evidence="11" id="KW-1185">Reference proteome</keyword>
<evidence type="ECO:0000256" key="8">
    <source>
        <dbReference type="SAM" id="MobiDB-lite"/>
    </source>
</evidence>
<dbReference type="EMBL" id="CP006850">
    <property type="protein sequence ID" value="AHH17833.1"/>
    <property type="molecule type" value="Genomic_DNA"/>
</dbReference>
<feature type="transmembrane region" description="Helical" evidence="7">
    <location>
        <begin position="276"/>
        <end position="301"/>
    </location>
</feature>
<gene>
    <name evidence="10" type="ORF">NONO_c30460</name>
</gene>
<evidence type="ECO:0000256" key="7">
    <source>
        <dbReference type="RuleBase" id="RU363032"/>
    </source>
</evidence>
<evidence type="ECO:0000313" key="11">
    <source>
        <dbReference type="Proteomes" id="UP000019150"/>
    </source>
</evidence>
<dbReference type="RefSeq" id="WP_081769265.1">
    <property type="nucleotide sequence ID" value="NZ_CP006850.1"/>
</dbReference>
<protein>
    <submittedName>
        <fullName evidence="10">Putative ABC transporter, membrane protein</fullName>
    </submittedName>
</protein>
<dbReference type="PATRIC" id="fig|1415166.3.peg.3121"/>
<dbReference type="PROSITE" id="PS50928">
    <property type="entry name" value="ABC_TM1"/>
    <property type="match status" value="1"/>
</dbReference>
<keyword evidence="4 7" id="KW-0812">Transmembrane</keyword>
<proteinExistence type="inferred from homology"/>
<dbReference type="KEGG" id="nno:NONO_c30460"/>
<feature type="transmembrane region" description="Helical" evidence="7">
    <location>
        <begin position="95"/>
        <end position="115"/>
    </location>
</feature>
<evidence type="ECO:0000256" key="2">
    <source>
        <dbReference type="ARBA" id="ARBA00022448"/>
    </source>
</evidence>
<dbReference type="PANTHER" id="PTHR43386:SF25">
    <property type="entry name" value="PEPTIDE ABC TRANSPORTER PERMEASE PROTEIN"/>
    <property type="match status" value="1"/>
</dbReference>
<dbReference type="InterPro" id="IPR000515">
    <property type="entry name" value="MetI-like"/>
</dbReference>
<dbReference type="GO" id="GO:0055085">
    <property type="term" value="P:transmembrane transport"/>
    <property type="evidence" value="ECO:0007669"/>
    <property type="project" value="InterPro"/>
</dbReference>
<evidence type="ECO:0000256" key="1">
    <source>
        <dbReference type="ARBA" id="ARBA00004651"/>
    </source>
</evidence>
<feature type="transmembrane region" description="Helical" evidence="7">
    <location>
        <begin position="242"/>
        <end position="264"/>
    </location>
</feature>
<dbReference type="STRING" id="1415166.NONO_c30460"/>
<keyword evidence="2 7" id="KW-0813">Transport</keyword>
<organism evidence="10 11">
    <name type="scientific">Nocardia nova SH22a</name>
    <dbReference type="NCBI Taxonomy" id="1415166"/>
    <lineage>
        <taxon>Bacteria</taxon>
        <taxon>Bacillati</taxon>
        <taxon>Actinomycetota</taxon>
        <taxon>Actinomycetes</taxon>
        <taxon>Mycobacteriales</taxon>
        <taxon>Nocardiaceae</taxon>
        <taxon>Nocardia</taxon>
    </lineage>
</organism>
<comment type="subcellular location">
    <subcellularLocation>
        <location evidence="1 7">Cell membrane</location>
        <topology evidence="1 7">Multi-pass membrane protein</topology>
    </subcellularLocation>
</comment>
<dbReference type="GO" id="GO:0005886">
    <property type="term" value="C:plasma membrane"/>
    <property type="evidence" value="ECO:0007669"/>
    <property type="project" value="UniProtKB-SubCell"/>
</dbReference>
<dbReference type="CDD" id="cd06261">
    <property type="entry name" value="TM_PBP2"/>
    <property type="match status" value="1"/>
</dbReference>
<feature type="domain" description="ABC transmembrane type-1" evidence="9">
    <location>
        <begin position="155"/>
        <end position="344"/>
    </location>
</feature>
<evidence type="ECO:0000256" key="6">
    <source>
        <dbReference type="ARBA" id="ARBA00023136"/>
    </source>
</evidence>
<dbReference type="Proteomes" id="UP000019150">
    <property type="component" value="Chromosome"/>
</dbReference>
<accession>W5TFR1</accession>
<keyword evidence="3" id="KW-1003">Cell membrane</keyword>
<feature type="transmembrane region" description="Helical" evidence="7">
    <location>
        <begin position="163"/>
        <end position="185"/>
    </location>
</feature>
<keyword evidence="5 7" id="KW-1133">Transmembrane helix</keyword>
<dbReference type="PANTHER" id="PTHR43386">
    <property type="entry name" value="OLIGOPEPTIDE TRANSPORT SYSTEM PERMEASE PROTEIN APPC"/>
    <property type="match status" value="1"/>
</dbReference>
<dbReference type="SUPFAM" id="SSF161098">
    <property type="entry name" value="MetI-like"/>
    <property type="match status" value="1"/>
</dbReference>
<dbReference type="eggNOG" id="COG1173">
    <property type="taxonomic scope" value="Bacteria"/>
</dbReference>
<dbReference type="InterPro" id="IPR035906">
    <property type="entry name" value="MetI-like_sf"/>
</dbReference>
<evidence type="ECO:0000256" key="3">
    <source>
        <dbReference type="ARBA" id="ARBA00022475"/>
    </source>
</evidence>
<feature type="transmembrane region" description="Helical" evidence="7">
    <location>
        <begin position="321"/>
        <end position="341"/>
    </location>
</feature>
<feature type="region of interest" description="Disordered" evidence="8">
    <location>
        <begin position="1"/>
        <end position="56"/>
    </location>
</feature>
<dbReference type="Pfam" id="PF00528">
    <property type="entry name" value="BPD_transp_1"/>
    <property type="match status" value="1"/>
</dbReference>
<reference evidence="10 11" key="1">
    <citation type="journal article" date="2014" name="Appl. Environ. Microbiol.">
        <title>Insights into the Microbial Degradation of Rubber and Gutta-Percha by Analysis of the Complete Genome of Nocardia nova SH22a.</title>
        <authorList>
            <person name="Luo Q."/>
            <person name="Hiessl S."/>
            <person name="Poehlein A."/>
            <person name="Daniel R."/>
            <person name="Steinbuchel A."/>
        </authorList>
    </citation>
    <scope>NUCLEOTIDE SEQUENCE [LARGE SCALE GENOMIC DNA]</scope>
    <source>
        <strain evidence="10">SH22a</strain>
    </source>
</reference>
<evidence type="ECO:0000256" key="4">
    <source>
        <dbReference type="ARBA" id="ARBA00022692"/>
    </source>
</evidence>
<dbReference type="OrthoDB" id="9812701at2"/>
<feature type="compositionally biased region" description="Basic and acidic residues" evidence="8">
    <location>
        <begin position="14"/>
        <end position="32"/>
    </location>
</feature>
<sequence>MSGQGAVPEAAAQRVEDSLHDQGSEAVVRGDRAGSPVEHGLSGSGGGTRGQRPSVSVAGSAQVVVVLEDDEYGPNTRLRTRFRGIVRSARSRPGLVVAWLVVATVVGWAVAPSWFTGHSAVEGDPDAGFLPPSLAHPFGTDRLGRDLLARAIYGTSTTLGATLLAVAIGFLVGTLIGLLSGIIGGRTDGAVMRCVDVLLSIPALLLAMTVVTALGYGTVNIAVAVGVSAVASFARVMRSQVLTVAGSDFVAAAYGSGAGFVRVVTRHVLPNSIRAVLSLAALECGSAVLAVAALGFLGYGAPPPQPEWGLAVSEGRDFLATYPWIALCPGVLIAVVVLSVNRIGRALGEQR</sequence>
<dbReference type="HOGENOM" id="CLU_028518_5_2_11"/>
<evidence type="ECO:0000256" key="5">
    <source>
        <dbReference type="ARBA" id="ARBA00022989"/>
    </source>
</evidence>
<evidence type="ECO:0000259" key="9">
    <source>
        <dbReference type="PROSITE" id="PS50928"/>
    </source>
</evidence>
<dbReference type="InterPro" id="IPR050366">
    <property type="entry name" value="BP-dependent_transpt_permease"/>
</dbReference>
<comment type="similarity">
    <text evidence="7">Belongs to the binding-protein-dependent transport system permease family.</text>
</comment>
<keyword evidence="6 7" id="KW-0472">Membrane</keyword>
<evidence type="ECO:0000313" key="10">
    <source>
        <dbReference type="EMBL" id="AHH17833.1"/>
    </source>
</evidence>
<dbReference type="Gene3D" id="1.10.3720.10">
    <property type="entry name" value="MetI-like"/>
    <property type="match status" value="1"/>
</dbReference>
<dbReference type="AlphaFoldDB" id="W5TFR1"/>
<name>W5TFR1_9NOCA</name>
<feature type="transmembrane region" description="Helical" evidence="7">
    <location>
        <begin position="197"/>
        <end position="230"/>
    </location>
</feature>